<feature type="region of interest" description="Disordered" evidence="1">
    <location>
        <begin position="39"/>
        <end position="62"/>
    </location>
</feature>
<evidence type="ECO:0000313" key="3">
    <source>
        <dbReference type="EMBL" id="ORA42158.1"/>
    </source>
</evidence>
<proteinExistence type="predicted"/>
<sequence>MVALGADDYGGQDDAAGCEGILLASGSCRPWFPGNEDVEQDYFNDGQYQNDSKAHRRGSSPC</sequence>
<comment type="caution">
    <text evidence="2">The sequence shown here is derived from an EMBL/GenBank/DDBJ whole genome shotgun (WGS) entry which is preliminary data.</text>
</comment>
<evidence type="ECO:0000313" key="4">
    <source>
        <dbReference type="Proteomes" id="UP000192293"/>
    </source>
</evidence>
<accession>A0AAW5RXX2</accession>
<dbReference type="RefSeq" id="WP_083071757.1">
    <property type="nucleotide sequence ID" value="NZ_JACKTG010000010.1"/>
</dbReference>
<gene>
    <name evidence="3" type="ORF">BST19_26135</name>
    <name evidence="2" type="ORF">H7I91_02255</name>
</gene>
<organism evidence="2 5">
    <name type="scientific">Mycobacterium bouchedurhonense</name>
    <dbReference type="NCBI Taxonomy" id="701041"/>
    <lineage>
        <taxon>Bacteria</taxon>
        <taxon>Bacillati</taxon>
        <taxon>Actinomycetota</taxon>
        <taxon>Actinomycetes</taxon>
        <taxon>Mycobacteriales</taxon>
        <taxon>Mycobacteriaceae</taxon>
        <taxon>Mycobacterium</taxon>
        <taxon>Mycobacterium avium complex (MAC)</taxon>
    </lineage>
</organism>
<protein>
    <submittedName>
        <fullName evidence="2">Uncharacterized protein</fullName>
    </submittedName>
</protein>
<reference evidence="2" key="2">
    <citation type="submission" date="2020-07" db="EMBL/GenBank/DDBJ databases">
        <authorList>
            <person name="Pettersson B.M.F."/>
            <person name="Behra P.R.K."/>
            <person name="Ramesh M."/>
            <person name="Das S."/>
            <person name="Dasgupta S."/>
            <person name="Kirsebom L.A."/>
        </authorList>
    </citation>
    <scope>NUCLEOTIDE SEQUENCE</scope>
    <source>
        <strain evidence="2">DSM 45439</strain>
    </source>
</reference>
<evidence type="ECO:0000256" key="1">
    <source>
        <dbReference type="SAM" id="MobiDB-lite"/>
    </source>
</evidence>
<reference evidence="2" key="3">
    <citation type="journal article" date="2022" name="BMC Genomics">
        <title>Comparative genome analysis of mycobacteria focusing on tRNA and non-coding RNA.</title>
        <authorList>
            <person name="Behra P.R.K."/>
            <person name="Pettersson B.M.F."/>
            <person name="Ramesh M."/>
            <person name="Das S."/>
            <person name="Dasgupta S."/>
            <person name="Kirsebom L.A."/>
        </authorList>
    </citation>
    <scope>NUCLEOTIDE SEQUENCE</scope>
    <source>
        <strain evidence="2">DSM 45439</strain>
    </source>
</reference>
<dbReference type="AlphaFoldDB" id="A0AAW5RXX2"/>
<dbReference type="EMBL" id="JACKTG010000010">
    <property type="protein sequence ID" value="MCV6988135.1"/>
    <property type="molecule type" value="Genomic_DNA"/>
</dbReference>
<name>A0AAW5RXX2_MYCBC</name>
<reference evidence="3 4" key="1">
    <citation type="submission" date="2017-02" db="EMBL/GenBank/DDBJ databases">
        <title>The new phylogeny of genus Mycobacterium.</title>
        <authorList>
            <person name="Tortoli E."/>
            <person name="Trovato A."/>
            <person name="Cirillo D.M."/>
        </authorList>
    </citation>
    <scope>NUCLEOTIDE SEQUENCE [LARGE SCALE GENOMIC DNA]</scope>
    <source>
        <strain evidence="3 4">DSM 45439</strain>
    </source>
</reference>
<evidence type="ECO:0000313" key="5">
    <source>
        <dbReference type="Proteomes" id="UP001207588"/>
    </source>
</evidence>
<keyword evidence="4" id="KW-1185">Reference proteome</keyword>
<dbReference type="Proteomes" id="UP001207588">
    <property type="component" value="Unassembled WGS sequence"/>
</dbReference>
<dbReference type="Proteomes" id="UP000192293">
    <property type="component" value="Unassembled WGS sequence"/>
</dbReference>
<evidence type="ECO:0000313" key="2">
    <source>
        <dbReference type="EMBL" id="MCV6988135.1"/>
    </source>
</evidence>
<dbReference type="EMBL" id="MVHL01000087">
    <property type="protein sequence ID" value="ORA42158.1"/>
    <property type="molecule type" value="Genomic_DNA"/>
</dbReference>